<keyword evidence="2" id="KW-0436">Ligase</keyword>
<feature type="domain" description="ATP-grasp" evidence="8">
    <location>
        <begin position="126"/>
        <end position="324"/>
    </location>
</feature>
<dbReference type="Pfam" id="PF00289">
    <property type="entry name" value="Biotin_carb_N"/>
    <property type="match status" value="1"/>
</dbReference>
<dbReference type="SUPFAM" id="SSF56059">
    <property type="entry name" value="Glutathione synthetase ATP-binding domain-like"/>
    <property type="match status" value="1"/>
</dbReference>
<dbReference type="PROSITE" id="PS50968">
    <property type="entry name" value="BIOTINYL_LIPOYL"/>
    <property type="match status" value="1"/>
</dbReference>
<keyword evidence="3 6" id="KW-0547">Nucleotide-binding</keyword>
<dbReference type="InterPro" id="IPR000089">
    <property type="entry name" value="Biotin_lipoyl"/>
</dbReference>
<dbReference type="SUPFAM" id="SSF51246">
    <property type="entry name" value="Rudiment single hybrid motif"/>
    <property type="match status" value="1"/>
</dbReference>
<dbReference type="SUPFAM" id="SSF52440">
    <property type="entry name" value="PreATP-grasp domain"/>
    <property type="match status" value="1"/>
</dbReference>
<dbReference type="InterPro" id="IPR011764">
    <property type="entry name" value="Biotin_carboxylation_dom"/>
</dbReference>
<sequence length="683" mass="74085">MINRLCQLRKVLIANRGEIACRVMRTTKKLGIKSVAVYSEADVNAMHVSMADEAYCIGLPQASESYLRGDKIIDVAKKCGAQAIHPGYGFLSENAEFAEECLKNGLIFLGPSPSAIRNMGVKSTSKDIMSRAGVPVVPGYHGQNQDVEFLKDKASEIGFPLMIKAVRGGGGKGMRIARKSDEFLAALESAKTESLRAFGDDVVLLEKFIESPRHVEVQVFGDAHGNTVHLFERDCSVQRRHQKVIEQAPGPHIDHELRMRLGETGVRAAQAVGYVGAGTVEFIYDPSDRSFYFMEMNTRLQVEHPVTEMITGVDLVEWQLRVGSGEALPLKQAELKLNGASIEARVYAESLTSEGNFMPAAGKLYSLGLPSGDATSLNLRIESGVAAGDDVSVHYDPMIAKVVVWGPDQESAFVAMSSALAGFNIVGVENNVSFLRRLVEIQDLVDGKVNTDFIPEHKQSLLPRPPCLSSLAKAALGYVLHHESESVRTLRLNENPNNPFIAVPNFRVNSNFTETLKTKCGGTSHVINVTKGENGWYTMDVDSKASFSFMGSAKQAENGFTDITATSPEGSEKSRLFFMGQKIYVFEKNSEYVVEVEPKTKSPDTLYDGASGGTVCPMPGVIDKVFVKAGDDVAAGDRLAVMISMKMEHVITAATAGKVESVLVAPGQNVIKGAPVIKLQENS</sequence>
<dbReference type="PANTHER" id="PTHR18866">
    <property type="entry name" value="CARBOXYLASE:PYRUVATE/ACETYL-COA/PROPIONYL-COA CARBOXYLASE"/>
    <property type="match status" value="1"/>
</dbReference>
<evidence type="ECO:0000256" key="1">
    <source>
        <dbReference type="ARBA" id="ARBA00001953"/>
    </source>
</evidence>
<evidence type="ECO:0000259" key="9">
    <source>
        <dbReference type="PROSITE" id="PS50979"/>
    </source>
</evidence>
<dbReference type="EMBL" id="AP028912">
    <property type="protein sequence ID" value="BES92886.1"/>
    <property type="molecule type" value="Genomic_DNA"/>
</dbReference>
<name>A0ABN7AKY1_9HEMI</name>
<feature type="domain" description="Lipoyl-binding" evidence="7">
    <location>
        <begin position="605"/>
        <end position="680"/>
    </location>
</feature>
<evidence type="ECO:0000256" key="2">
    <source>
        <dbReference type="ARBA" id="ARBA00022598"/>
    </source>
</evidence>
<evidence type="ECO:0000313" key="10">
    <source>
        <dbReference type="EMBL" id="BES92886.1"/>
    </source>
</evidence>
<dbReference type="InterPro" id="IPR011053">
    <property type="entry name" value="Single_hybrid_motif"/>
</dbReference>
<dbReference type="PROSITE" id="PS50979">
    <property type="entry name" value="BC"/>
    <property type="match status" value="1"/>
</dbReference>
<dbReference type="PANTHER" id="PTHR18866:SF33">
    <property type="entry name" value="METHYLCROTONOYL-COA CARBOXYLASE SUBUNIT ALPHA, MITOCHONDRIAL-RELATED"/>
    <property type="match status" value="1"/>
</dbReference>
<dbReference type="Pfam" id="PF00364">
    <property type="entry name" value="Biotin_lipoyl"/>
    <property type="match status" value="1"/>
</dbReference>
<dbReference type="InterPro" id="IPR016185">
    <property type="entry name" value="PreATP-grasp_dom_sf"/>
</dbReference>
<dbReference type="CDD" id="cd06850">
    <property type="entry name" value="biotinyl_domain"/>
    <property type="match status" value="1"/>
</dbReference>
<dbReference type="Pfam" id="PF02785">
    <property type="entry name" value="Biotin_carb_C"/>
    <property type="match status" value="1"/>
</dbReference>
<dbReference type="SMART" id="SM00878">
    <property type="entry name" value="Biotin_carb_C"/>
    <property type="match status" value="1"/>
</dbReference>
<evidence type="ECO:0000256" key="3">
    <source>
        <dbReference type="ARBA" id="ARBA00022741"/>
    </source>
</evidence>
<evidence type="ECO:0000256" key="4">
    <source>
        <dbReference type="ARBA" id="ARBA00022840"/>
    </source>
</evidence>
<gene>
    <name evidence="10" type="ORF">NTJ_05691</name>
</gene>
<dbReference type="PROSITE" id="PS50975">
    <property type="entry name" value="ATP_GRASP"/>
    <property type="match status" value="1"/>
</dbReference>
<dbReference type="InterPro" id="IPR011054">
    <property type="entry name" value="Rudment_hybrid_motif"/>
</dbReference>
<dbReference type="InterPro" id="IPR005482">
    <property type="entry name" value="Biotin_COase_C"/>
</dbReference>
<dbReference type="SUPFAM" id="SSF51230">
    <property type="entry name" value="Single hybrid motif"/>
    <property type="match status" value="1"/>
</dbReference>
<comment type="cofactor">
    <cofactor evidence="1">
        <name>biotin</name>
        <dbReference type="ChEBI" id="CHEBI:57586"/>
    </cofactor>
</comment>
<evidence type="ECO:0000259" key="7">
    <source>
        <dbReference type="PROSITE" id="PS50968"/>
    </source>
</evidence>
<dbReference type="InterPro" id="IPR050856">
    <property type="entry name" value="Biotin_carboxylase_complex"/>
</dbReference>
<keyword evidence="4 6" id="KW-0067">ATP-binding</keyword>
<dbReference type="InterPro" id="IPR005479">
    <property type="entry name" value="CPAse_ATP-bd"/>
</dbReference>
<organism evidence="10 11">
    <name type="scientific">Nesidiocoris tenuis</name>
    <dbReference type="NCBI Taxonomy" id="355587"/>
    <lineage>
        <taxon>Eukaryota</taxon>
        <taxon>Metazoa</taxon>
        <taxon>Ecdysozoa</taxon>
        <taxon>Arthropoda</taxon>
        <taxon>Hexapoda</taxon>
        <taxon>Insecta</taxon>
        <taxon>Pterygota</taxon>
        <taxon>Neoptera</taxon>
        <taxon>Paraneoptera</taxon>
        <taxon>Hemiptera</taxon>
        <taxon>Heteroptera</taxon>
        <taxon>Panheteroptera</taxon>
        <taxon>Cimicomorpha</taxon>
        <taxon>Miridae</taxon>
        <taxon>Dicyphina</taxon>
        <taxon>Nesidiocoris</taxon>
    </lineage>
</organism>
<evidence type="ECO:0000259" key="8">
    <source>
        <dbReference type="PROSITE" id="PS50975"/>
    </source>
</evidence>
<dbReference type="InterPro" id="IPR005481">
    <property type="entry name" value="BC-like_N"/>
</dbReference>
<reference evidence="10 11" key="1">
    <citation type="submission" date="2023-09" db="EMBL/GenBank/DDBJ databases">
        <title>Nesidiocoris tenuis whole genome shotgun sequence.</title>
        <authorList>
            <person name="Shibata T."/>
            <person name="Shimoda M."/>
            <person name="Kobayashi T."/>
            <person name="Uehara T."/>
        </authorList>
    </citation>
    <scope>NUCLEOTIDE SEQUENCE [LARGE SCALE GENOMIC DNA]</scope>
    <source>
        <strain evidence="10 11">Japan</strain>
    </source>
</reference>
<dbReference type="PROSITE" id="PS00867">
    <property type="entry name" value="CPSASE_2"/>
    <property type="match status" value="1"/>
</dbReference>
<dbReference type="Gene3D" id="3.30.470.20">
    <property type="entry name" value="ATP-grasp fold, B domain"/>
    <property type="match status" value="1"/>
</dbReference>
<evidence type="ECO:0008006" key="12">
    <source>
        <dbReference type="Google" id="ProtNLM"/>
    </source>
</evidence>
<dbReference type="Gene3D" id="2.40.50.100">
    <property type="match status" value="1"/>
</dbReference>
<evidence type="ECO:0000256" key="6">
    <source>
        <dbReference type="PROSITE-ProRule" id="PRU00409"/>
    </source>
</evidence>
<dbReference type="InterPro" id="IPR011761">
    <property type="entry name" value="ATP-grasp"/>
</dbReference>
<dbReference type="Gene3D" id="3.30.700.40">
    <property type="match status" value="1"/>
</dbReference>
<evidence type="ECO:0000313" key="11">
    <source>
        <dbReference type="Proteomes" id="UP001307889"/>
    </source>
</evidence>
<feature type="domain" description="Biotin carboxylation" evidence="9">
    <location>
        <begin position="7"/>
        <end position="459"/>
    </location>
</feature>
<keyword evidence="5" id="KW-0092">Biotin</keyword>
<evidence type="ECO:0000256" key="5">
    <source>
        <dbReference type="ARBA" id="ARBA00023267"/>
    </source>
</evidence>
<proteinExistence type="predicted"/>
<dbReference type="Pfam" id="PF02786">
    <property type="entry name" value="CPSase_L_D2"/>
    <property type="match status" value="1"/>
</dbReference>
<protein>
    <recommendedName>
        <fullName evidence="12">Methylcrotonoyl-CoA carboxylase subunit alpha, mitochondrial</fullName>
    </recommendedName>
</protein>
<keyword evidence="11" id="KW-1185">Reference proteome</keyword>
<dbReference type="Proteomes" id="UP001307889">
    <property type="component" value="Chromosome 4"/>
</dbReference>
<accession>A0ABN7AKY1</accession>